<gene>
    <name evidence="2" type="ORF">CL943_03490</name>
</gene>
<keyword evidence="1" id="KW-0472">Membrane</keyword>
<evidence type="ECO:0000256" key="1">
    <source>
        <dbReference type="SAM" id="Phobius"/>
    </source>
</evidence>
<name>A0A2D6M1Q0_9ARCH</name>
<protein>
    <submittedName>
        <fullName evidence="2">Uncharacterized protein</fullName>
    </submittedName>
</protein>
<comment type="caution">
    <text evidence="2">The sequence shown here is derived from an EMBL/GenBank/DDBJ whole genome shotgun (WGS) entry which is preliminary data.</text>
</comment>
<accession>A0A2D6M1Q0</accession>
<evidence type="ECO:0000313" key="3">
    <source>
        <dbReference type="Proteomes" id="UP000226592"/>
    </source>
</evidence>
<dbReference type="Proteomes" id="UP000226592">
    <property type="component" value="Unassembled WGS sequence"/>
</dbReference>
<keyword evidence="1" id="KW-0812">Transmembrane</keyword>
<dbReference type="EMBL" id="NZBU01000011">
    <property type="protein sequence ID" value="MAG22337.1"/>
    <property type="molecule type" value="Genomic_DNA"/>
</dbReference>
<sequence length="180" mass="19849">MPQNIAIEVLLAIIELLRLGLVTAIPTFVVVLVAEPVYRAITKRFSLSWAKASLITAYLAVTLLIMVLYIVPLFLGWSESQLTGTPAPAILQTTIVDIATVAVISLLKILITAAIYTVMVLPLLLVSTYVLEKLKAREKPLPSIANKFIAVFATSVLAWIILLFVFPFAWGGLFYLLYWS</sequence>
<reference evidence="3" key="1">
    <citation type="submission" date="2017-09" db="EMBL/GenBank/DDBJ databases">
        <title>The Reconstruction of 2,631 Draft Metagenome-Assembled Genomes from the Global Oceans.</title>
        <authorList>
            <person name="Tully B.J."/>
            <person name="Graham E.D."/>
            <person name="Heidelberg J.F."/>
        </authorList>
    </citation>
    <scope>NUCLEOTIDE SEQUENCE [LARGE SCALE GENOMIC DNA]</scope>
</reference>
<feature type="transmembrane region" description="Helical" evidence="1">
    <location>
        <begin position="98"/>
        <end position="127"/>
    </location>
</feature>
<proteinExistence type="predicted"/>
<evidence type="ECO:0000313" key="2">
    <source>
        <dbReference type="EMBL" id="MAG22337.1"/>
    </source>
</evidence>
<feature type="transmembrane region" description="Helical" evidence="1">
    <location>
        <begin position="6"/>
        <end position="34"/>
    </location>
</feature>
<feature type="transmembrane region" description="Helical" evidence="1">
    <location>
        <begin position="55"/>
        <end position="78"/>
    </location>
</feature>
<feature type="transmembrane region" description="Helical" evidence="1">
    <location>
        <begin position="148"/>
        <end position="178"/>
    </location>
</feature>
<organism evidence="2 3">
    <name type="scientific">Candidatus Iainarchaeum sp</name>
    <dbReference type="NCBI Taxonomy" id="3101447"/>
    <lineage>
        <taxon>Archaea</taxon>
        <taxon>Candidatus Iainarchaeota</taxon>
        <taxon>Candidatus Iainarchaeia</taxon>
        <taxon>Candidatus Iainarchaeales</taxon>
        <taxon>Candidatus Iainarchaeaceae</taxon>
        <taxon>Candidatus Iainarchaeum</taxon>
    </lineage>
</organism>
<dbReference type="AlphaFoldDB" id="A0A2D6M1Q0"/>
<keyword evidence="1" id="KW-1133">Transmembrane helix</keyword>